<dbReference type="Proteomes" id="UP001151760">
    <property type="component" value="Unassembled WGS sequence"/>
</dbReference>
<reference evidence="1" key="1">
    <citation type="journal article" date="2022" name="Int. J. Mol. Sci.">
        <title>Draft Genome of Tanacetum Coccineum: Genomic Comparison of Closely Related Tanacetum-Family Plants.</title>
        <authorList>
            <person name="Yamashiro T."/>
            <person name="Shiraishi A."/>
            <person name="Nakayama K."/>
            <person name="Satake H."/>
        </authorList>
    </citation>
    <scope>NUCLEOTIDE SEQUENCE</scope>
</reference>
<sequence>MTVGNKQMLCNVLEGSNKAQEAKTVVLNGGTHTERRLLQMILEDRDFKMWIYNSNGTGLILLSKKQRMTEVYKSKNQKDLEEIIKKSTPKCGALYILCGVLKSGDREFNSRAKCGALLMKYGVLAPAVTKNPFNHGIEVETFHLSFAFTTHDSGGVSEPINSGLISEFTHNATTTITTNQGKEENHQREDELA</sequence>
<protein>
    <submittedName>
        <fullName evidence="1">Uncharacterized protein</fullName>
    </submittedName>
</protein>
<accession>A0ABQ5GKP1</accession>
<evidence type="ECO:0000313" key="2">
    <source>
        <dbReference type="Proteomes" id="UP001151760"/>
    </source>
</evidence>
<evidence type="ECO:0000313" key="1">
    <source>
        <dbReference type="EMBL" id="GJT76029.1"/>
    </source>
</evidence>
<dbReference type="EMBL" id="BQNB010018588">
    <property type="protein sequence ID" value="GJT76029.1"/>
    <property type="molecule type" value="Genomic_DNA"/>
</dbReference>
<comment type="caution">
    <text evidence="1">The sequence shown here is derived from an EMBL/GenBank/DDBJ whole genome shotgun (WGS) entry which is preliminary data.</text>
</comment>
<organism evidence="1 2">
    <name type="scientific">Tanacetum coccineum</name>
    <dbReference type="NCBI Taxonomy" id="301880"/>
    <lineage>
        <taxon>Eukaryota</taxon>
        <taxon>Viridiplantae</taxon>
        <taxon>Streptophyta</taxon>
        <taxon>Embryophyta</taxon>
        <taxon>Tracheophyta</taxon>
        <taxon>Spermatophyta</taxon>
        <taxon>Magnoliopsida</taxon>
        <taxon>eudicotyledons</taxon>
        <taxon>Gunneridae</taxon>
        <taxon>Pentapetalae</taxon>
        <taxon>asterids</taxon>
        <taxon>campanulids</taxon>
        <taxon>Asterales</taxon>
        <taxon>Asteraceae</taxon>
        <taxon>Asteroideae</taxon>
        <taxon>Anthemideae</taxon>
        <taxon>Anthemidinae</taxon>
        <taxon>Tanacetum</taxon>
    </lineage>
</organism>
<keyword evidence="2" id="KW-1185">Reference proteome</keyword>
<proteinExistence type="predicted"/>
<gene>
    <name evidence="1" type="ORF">Tco_1042754</name>
</gene>
<reference evidence="1" key="2">
    <citation type="submission" date="2022-01" db="EMBL/GenBank/DDBJ databases">
        <authorList>
            <person name="Yamashiro T."/>
            <person name="Shiraishi A."/>
            <person name="Satake H."/>
            <person name="Nakayama K."/>
        </authorList>
    </citation>
    <scope>NUCLEOTIDE SEQUENCE</scope>
</reference>
<name>A0ABQ5GKP1_9ASTR</name>